<dbReference type="GO" id="GO:0006412">
    <property type="term" value="P:translation"/>
    <property type="evidence" value="ECO:0007669"/>
    <property type="project" value="InterPro"/>
</dbReference>
<dbReference type="PRINTS" id="PR01250">
    <property type="entry name" value="RIBOSOMALL34"/>
</dbReference>
<dbReference type="GeneID" id="24566592"/>
<keyword evidence="2 5" id="KW-0689">Ribosomal protein</keyword>
<evidence type="ECO:0000313" key="5">
    <source>
        <dbReference type="EMBL" id="CDR98051.1"/>
    </source>
</evidence>
<evidence type="ECO:0000256" key="4">
    <source>
        <dbReference type="SAM" id="MobiDB-lite"/>
    </source>
</evidence>
<dbReference type="STRING" id="5866.A0A061DBG9"/>
<sequence length="159" mass="17886">MAQRVVLRRRCRYNTKSNKQRVVKTPGARLVVQRRTKVAQGPKCGDCKRRLAGIAALRPHLYRNLKKRERTVSRAYGGVRCHGCVKDRIIRAFLKEEQRALKKVIEAREATKATAAGKGKEEKKDAAKKSAKAPKAEGAKEPKEFRDSKAPKRKSAPKA</sequence>
<dbReference type="GO" id="GO:0003735">
    <property type="term" value="F:structural constituent of ribosome"/>
    <property type="evidence" value="ECO:0007669"/>
    <property type="project" value="InterPro"/>
</dbReference>
<comment type="similarity">
    <text evidence="1">Belongs to the eukaryotic ribosomal protein eL34 family.</text>
</comment>
<dbReference type="KEGG" id="bbig:BBBOND_0405350"/>
<evidence type="ECO:0000313" key="6">
    <source>
        <dbReference type="Proteomes" id="UP000033188"/>
    </source>
</evidence>
<dbReference type="GO" id="GO:1990904">
    <property type="term" value="C:ribonucleoprotein complex"/>
    <property type="evidence" value="ECO:0007669"/>
    <property type="project" value="UniProtKB-KW"/>
</dbReference>
<dbReference type="Proteomes" id="UP000033188">
    <property type="component" value="Chromosome 5"/>
</dbReference>
<dbReference type="Gene3D" id="6.20.340.10">
    <property type="match status" value="1"/>
</dbReference>
<feature type="compositionally biased region" description="Basic and acidic residues" evidence="4">
    <location>
        <begin position="118"/>
        <end position="150"/>
    </location>
</feature>
<name>A0A061DBG9_BABBI</name>
<dbReference type="InterPro" id="IPR038562">
    <property type="entry name" value="Ribosomal_eL34_C_sf"/>
</dbReference>
<evidence type="ECO:0000256" key="3">
    <source>
        <dbReference type="ARBA" id="ARBA00023274"/>
    </source>
</evidence>
<dbReference type="Pfam" id="PF01199">
    <property type="entry name" value="Ribosomal_L34e"/>
    <property type="match status" value="1"/>
</dbReference>
<dbReference type="RefSeq" id="XP_012770237.1">
    <property type="nucleotide sequence ID" value="XM_012914783.1"/>
</dbReference>
<dbReference type="AlphaFoldDB" id="A0A061DBG9"/>
<keyword evidence="3" id="KW-0687">Ribonucleoprotein</keyword>
<feature type="region of interest" description="Disordered" evidence="4">
    <location>
        <begin position="107"/>
        <end position="159"/>
    </location>
</feature>
<keyword evidence="6" id="KW-1185">Reference proteome</keyword>
<gene>
    <name evidence="5" type="ORF">BBBOND_0405350</name>
</gene>
<dbReference type="PANTHER" id="PTHR10759">
    <property type="entry name" value="60S RIBOSOMAL PROTEIN L34"/>
    <property type="match status" value="1"/>
</dbReference>
<dbReference type="OMA" id="RCHKCVR"/>
<accession>A0A061DBG9</accession>
<evidence type="ECO:0000256" key="1">
    <source>
        <dbReference type="ARBA" id="ARBA00009875"/>
    </source>
</evidence>
<dbReference type="VEuPathDB" id="PiroplasmaDB:BBBOND_0405350"/>
<organism evidence="5 6">
    <name type="scientific">Babesia bigemina</name>
    <dbReference type="NCBI Taxonomy" id="5866"/>
    <lineage>
        <taxon>Eukaryota</taxon>
        <taxon>Sar</taxon>
        <taxon>Alveolata</taxon>
        <taxon>Apicomplexa</taxon>
        <taxon>Aconoidasida</taxon>
        <taxon>Piroplasmida</taxon>
        <taxon>Babesiidae</taxon>
        <taxon>Babesia</taxon>
    </lineage>
</organism>
<dbReference type="GO" id="GO:0005840">
    <property type="term" value="C:ribosome"/>
    <property type="evidence" value="ECO:0007669"/>
    <property type="project" value="UniProtKB-KW"/>
</dbReference>
<reference evidence="6" key="1">
    <citation type="journal article" date="2014" name="Nucleic Acids Res.">
        <title>The evolutionary dynamics of variant antigen genes in Babesia reveal a history of genomic innovation underlying host-parasite interaction.</title>
        <authorList>
            <person name="Jackson A.P."/>
            <person name="Otto T.D."/>
            <person name="Darby A."/>
            <person name="Ramaprasad A."/>
            <person name="Xia D."/>
            <person name="Echaide I.E."/>
            <person name="Farber M."/>
            <person name="Gahlot S."/>
            <person name="Gamble J."/>
            <person name="Gupta D."/>
            <person name="Gupta Y."/>
            <person name="Jackson L."/>
            <person name="Malandrin L."/>
            <person name="Malas T.B."/>
            <person name="Moussa E."/>
            <person name="Nair M."/>
            <person name="Reid A.J."/>
            <person name="Sanders M."/>
            <person name="Sharma J."/>
            <person name="Tracey A."/>
            <person name="Quail M.A."/>
            <person name="Weir W."/>
            <person name="Wastling J.M."/>
            <person name="Hall N."/>
            <person name="Willadsen P."/>
            <person name="Lingelbach K."/>
            <person name="Shiels B."/>
            <person name="Tait A."/>
            <person name="Berriman M."/>
            <person name="Allred D.R."/>
            <person name="Pain A."/>
        </authorList>
    </citation>
    <scope>NUCLEOTIDE SEQUENCE [LARGE SCALE GENOMIC DNA]</scope>
    <source>
        <strain evidence="6">Bond</strain>
    </source>
</reference>
<protein>
    <submittedName>
        <fullName evidence="5">Ribosomal protein L34, putative</fullName>
    </submittedName>
</protein>
<evidence type="ECO:0000256" key="2">
    <source>
        <dbReference type="ARBA" id="ARBA00022980"/>
    </source>
</evidence>
<dbReference type="OrthoDB" id="277449at2759"/>
<dbReference type="EMBL" id="LK391711">
    <property type="protein sequence ID" value="CDR98051.1"/>
    <property type="molecule type" value="Genomic_DNA"/>
</dbReference>
<proteinExistence type="inferred from homology"/>
<dbReference type="InterPro" id="IPR008195">
    <property type="entry name" value="Ribosomal_eL34"/>
</dbReference>
<dbReference type="Gene3D" id="6.20.370.70">
    <property type="match status" value="1"/>
</dbReference>